<gene>
    <name evidence="2" type="ORF">J6I90_06450</name>
    <name evidence="3" type="ORF">J6I92_04855</name>
</gene>
<dbReference type="PANTHER" id="PTHR43245">
    <property type="entry name" value="BIFUNCTIONAL POLYMYXIN RESISTANCE PROTEIN ARNA"/>
    <property type="match status" value="1"/>
</dbReference>
<dbReference type="SUPFAM" id="SSF51735">
    <property type="entry name" value="NAD(P)-binding Rossmann-fold domains"/>
    <property type="match status" value="1"/>
</dbReference>
<sequence length="304" mass="34114">MNYLITGASGFIGRHLCLRLNSMSLDFTSISHTSFRSQEVTNIPNAEVVIHLAGKAHILNERGADLDSDYYEANCAYALEVARSAARNGLKRFVYVSSIGVYGKSHSKNPLTESAEVKPIESYAKSKLKAEIKLKKLSKELCFELVIVRPALVYGFDAPGNIKRLQKFVHSFPIIPFAERGNVRSFVYIENLIDFLILSATHKNAANQVFNVADDEPVSTYALISALSSGMRHRRLLFSLPRGMLKMILRVAGRNKMYEQLFGDLVLDISFAKSQLNWKPRYRTKEALSTAGKGYISNLRKDNK</sequence>
<organism evidence="2 5">
    <name type="scientific">Pseudidiomarina terrestris</name>
    <dbReference type="NCBI Taxonomy" id="2820060"/>
    <lineage>
        <taxon>Bacteria</taxon>
        <taxon>Pseudomonadati</taxon>
        <taxon>Pseudomonadota</taxon>
        <taxon>Gammaproteobacteria</taxon>
        <taxon>Alteromonadales</taxon>
        <taxon>Idiomarinaceae</taxon>
        <taxon>Pseudidiomarina</taxon>
    </lineage>
</organism>
<comment type="caution">
    <text evidence="2">The sequence shown here is derived from an EMBL/GenBank/DDBJ whole genome shotgun (WGS) entry which is preliminary data.</text>
</comment>
<evidence type="ECO:0000313" key="3">
    <source>
        <dbReference type="EMBL" id="MDN7129192.1"/>
    </source>
</evidence>
<dbReference type="InterPro" id="IPR036291">
    <property type="entry name" value="NAD(P)-bd_dom_sf"/>
</dbReference>
<proteinExistence type="predicted"/>
<dbReference type="EMBL" id="JAGGJC010000001">
    <property type="protein sequence ID" value="MDN7129192.1"/>
    <property type="molecule type" value="Genomic_DNA"/>
</dbReference>
<dbReference type="Proteomes" id="UP001169491">
    <property type="component" value="Unassembled WGS sequence"/>
</dbReference>
<dbReference type="InterPro" id="IPR050177">
    <property type="entry name" value="Lipid_A_modif_metabolic_enz"/>
</dbReference>
<reference evidence="4 5" key="1">
    <citation type="submission" date="2021-03" db="EMBL/GenBank/DDBJ databases">
        <title>Pseudidiomarina terrestris, a new bacterium isolated from saline soil.</title>
        <authorList>
            <person name="Galisteo C."/>
            <person name="De La Haba R."/>
            <person name="Sanchez-Porro C."/>
            <person name="Ventosa A."/>
        </authorList>
    </citation>
    <scope>NUCLEOTIDE SEQUENCE [LARGE SCALE GENOMIC DNA]</scope>
    <source>
        <strain evidence="2 5">1APP75-32.1</strain>
        <strain evidence="4">1APR75-15</strain>
        <strain evidence="3">1ASR75-15</strain>
    </source>
</reference>
<dbReference type="PANTHER" id="PTHR43245:SF58">
    <property type="entry name" value="BLL5923 PROTEIN"/>
    <property type="match status" value="1"/>
</dbReference>
<evidence type="ECO:0000313" key="5">
    <source>
        <dbReference type="Proteomes" id="UP001169492"/>
    </source>
</evidence>
<evidence type="ECO:0000313" key="4">
    <source>
        <dbReference type="Proteomes" id="UP001169491"/>
    </source>
</evidence>
<protein>
    <submittedName>
        <fullName evidence="2">NAD-dependent epimerase/dehydratase family protein</fullName>
    </submittedName>
</protein>
<evidence type="ECO:0000313" key="2">
    <source>
        <dbReference type="EMBL" id="MDN7124517.1"/>
    </source>
</evidence>
<accession>A0AAW7R0N1</accession>
<dbReference type="Pfam" id="PF01370">
    <property type="entry name" value="Epimerase"/>
    <property type="match status" value="1"/>
</dbReference>
<evidence type="ECO:0000259" key="1">
    <source>
        <dbReference type="Pfam" id="PF01370"/>
    </source>
</evidence>
<keyword evidence="4" id="KW-1185">Reference proteome</keyword>
<dbReference type="Gene3D" id="3.40.50.720">
    <property type="entry name" value="NAD(P)-binding Rossmann-like Domain"/>
    <property type="match status" value="1"/>
</dbReference>
<dbReference type="Proteomes" id="UP001169492">
    <property type="component" value="Unassembled WGS sequence"/>
</dbReference>
<dbReference type="RefSeq" id="WP_301774467.1">
    <property type="nucleotide sequence ID" value="NZ_JAGGJB010000003.1"/>
</dbReference>
<name>A0AAW7R0N1_9GAMM</name>
<dbReference type="InterPro" id="IPR001509">
    <property type="entry name" value="Epimerase_deHydtase"/>
</dbReference>
<feature type="domain" description="NAD-dependent epimerase/dehydratase" evidence="1">
    <location>
        <begin position="4"/>
        <end position="213"/>
    </location>
</feature>
<dbReference type="AlphaFoldDB" id="A0AAW7R0N1"/>
<dbReference type="EMBL" id="JAGGJB010000003">
    <property type="protein sequence ID" value="MDN7124517.1"/>
    <property type="molecule type" value="Genomic_DNA"/>
</dbReference>